<dbReference type="SUPFAM" id="SSF53850">
    <property type="entry name" value="Periplasmic binding protein-like II"/>
    <property type="match status" value="1"/>
</dbReference>
<dbReference type="AlphaFoldDB" id="A0AAE1GJF6"/>
<evidence type="ECO:0000313" key="2">
    <source>
        <dbReference type="Proteomes" id="UP001286313"/>
    </source>
</evidence>
<dbReference type="Proteomes" id="UP001286313">
    <property type="component" value="Unassembled WGS sequence"/>
</dbReference>
<keyword evidence="2" id="KW-1185">Reference proteome</keyword>
<evidence type="ECO:0000313" key="1">
    <source>
        <dbReference type="EMBL" id="KAK3893015.1"/>
    </source>
</evidence>
<sequence length="345" mass="39328">MIVVSLLECGGSLGVIKVVAEACACREVRYMWVGHWTGIVGDSVYRHANFSFCLNMNLERLKVIDFSRVYYYDALTFVTGKTRPTSLWKKLITPFTTPTPRATQLHAHVPNNYLLYVLRYSTLTYLLYVLRYSSLTYPTTTQSTCYAPLRSCKLQQPPPPATLRYDLSKTPIITCNPPVINFSLYTFPVPRFPSNNDLDPPSPTYSAHTPILCSTSVSPFTVPFSLFRSPLLILPILPPFLTPVAILFLTQSTSLFNTSTCPYTRPTHHFPSALALPQVLVEVKDPRPRNTYHNPFFTHTFTLRHGYPYRHHTLLSQRVSPTRLYLSSTRHCPTRYYTSSLRSSI</sequence>
<gene>
    <name evidence="1" type="ORF">Pcinc_003194</name>
</gene>
<organism evidence="1 2">
    <name type="scientific">Petrolisthes cinctipes</name>
    <name type="common">Flat porcelain crab</name>
    <dbReference type="NCBI Taxonomy" id="88211"/>
    <lineage>
        <taxon>Eukaryota</taxon>
        <taxon>Metazoa</taxon>
        <taxon>Ecdysozoa</taxon>
        <taxon>Arthropoda</taxon>
        <taxon>Crustacea</taxon>
        <taxon>Multicrustacea</taxon>
        <taxon>Malacostraca</taxon>
        <taxon>Eumalacostraca</taxon>
        <taxon>Eucarida</taxon>
        <taxon>Decapoda</taxon>
        <taxon>Pleocyemata</taxon>
        <taxon>Anomura</taxon>
        <taxon>Galatheoidea</taxon>
        <taxon>Porcellanidae</taxon>
        <taxon>Petrolisthes</taxon>
    </lineage>
</organism>
<proteinExistence type="predicted"/>
<dbReference type="EMBL" id="JAWQEG010000237">
    <property type="protein sequence ID" value="KAK3893015.1"/>
    <property type="molecule type" value="Genomic_DNA"/>
</dbReference>
<reference evidence="1" key="1">
    <citation type="submission" date="2023-10" db="EMBL/GenBank/DDBJ databases">
        <title>Genome assemblies of two species of porcelain crab, Petrolisthes cinctipes and Petrolisthes manimaculis (Anomura: Porcellanidae).</title>
        <authorList>
            <person name="Angst P."/>
        </authorList>
    </citation>
    <scope>NUCLEOTIDE SEQUENCE</scope>
    <source>
        <strain evidence="1">PB745_01</strain>
        <tissue evidence="1">Gill</tissue>
    </source>
</reference>
<dbReference type="Gene3D" id="3.40.190.10">
    <property type="entry name" value="Periplasmic binding protein-like II"/>
    <property type="match status" value="1"/>
</dbReference>
<accession>A0AAE1GJF6</accession>
<comment type="caution">
    <text evidence="1">The sequence shown here is derived from an EMBL/GenBank/DDBJ whole genome shotgun (WGS) entry which is preliminary data.</text>
</comment>
<protein>
    <submittedName>
        <fullName evidence="1">Uncharacterized protein</fullName>
    </submittedName>
</protein>
<name>A0AAE1GJF6_PETCI</name>